<dbReference type="EMBL" id="FNSA01000003">
    <property type="protein sequence ID" value="SEC82750.1"/>
    <property type="molecule type" value="Genomic_DNA"/>
</dbReference>
<keyword evidence="3" id="KW-1185">Reference proteome</keyword>
<dbReference type="AlphaFoldDB" id="A0A1H4VPF5"/>
<feature type="region of interest" description="Disordered" evidence="1">
    <location>
        <begin position="203"/>
        <end position="234"/>
    </location>
</feature>
<accession>A0A1H4VPF5</accession>
<name>A0A1H4VPF5_TSUTY</name>
<sequence length="234" mass="25468">MTANPRPGRTPGQPFIDRKGRVWVLRTDSRAERPWARFINDLSVGYRACTQEEAEAAGLSPLYELSEDDLRLLKACRDTSTGTLGSRARLVQTVGAPVIVAPAEGPDALLDPNDPDREADVLRLAAAVVEREGIGKPKAVTADALIEKAERLERTAAADDEDTEDRTRAEEFADARGAARHSEEWNVAFVCYLAGLSDARSRAENSSVGLARNPRFSRARGSARPADRVAERCA</sequence>
<dbReference type="RefSeq" id="WP_068742729.1">
    <property type="nucleotide sequence ID" value="NZ_FNSA01000003.1"/>
</dbReference>
<protein>
    <submittedName>
        <fullName evidence="2">Uncharacterized protein</fullName>
    </submittedName>
</protein>
<dbReference type="Proteomes" id="UP000182241">
    <property type="component" value="Unassembled WGS sequence"/>
</dbReference>
<feature type="compositionally biased region" description="Basic and acidic residues" evidence="1">
    <location>
        <begin position="225"/>
        <end position="234"/>
    </location>
</feature>
<reference evidence="3" key="1">
    <citation type="submission" date="2016-10" db="EMBL/GenBank/DDBJ databases">
        <authorList>
            <person name="Varghese N."/>
            <person name="Submissions S."/>
        </authorList>
    </citation>
    <scope>NUCLEOTIDE SEQUENCE [LARGE SCALE GENOMIC DNA]</scope>
    <source>
        <strain evidence="3">DSM 44234</strain>
    </source>
</reference>
<proteinExistence type="predicted"/>
<evidence type="ECO:0000256" key="1">
    <source>
        <dbReference type="SAM" id="MobiDB-lite"/>
    </source>
</evidence>
<dbReference type="STRING" id="57704.SAMN04489793_3290"/>
<evidence type="ECO:0000313" key="2">
    <source>
        <dbReference type="EMBL" id="SEC82750.1"/>
    </source>
</evidence>
<evidence type="ECO:0000313" key="3">
    <source>
        <dbReference type="Proteomes" id="UP000182241"/>
    </source>
</evidence>
<gene>
    <name evidence="2" type="ORF">SAMN04489793_3290</name>
</gene>
<organism evidence="2 3">
    <name type="scientific">Tsukamurella tyrosinosolvens</name>
    <dbReference type="NCBI Taxonomy" id="57704"/>
    <lineage>
        <taxon>Bacteria</taxon>
        <taxon>Bacillati</taxon>
        <taxon>Actinomycetota</taxon>
        <taxon>Actinomycetes</taxon>
        <taxon>Mycobacteriales</taxon>
        <taxon>Tsukamurellaceae</taxon>
        <taxon>Tsukamurella</taxon>
    </lineage>
</organism>